<keyword evidence="2" id="KW-1185">Reference proteome</keyword>
<organism evidence="1 2">
    <name type="scientific">Persea americana</name>
    <name type="common">Avocado</name>
    <dbReference type="NCBI Taxonomy" id="3435"/>
    <lineage>
        <taxon>Eukaryota</taxon>
        <taxon>Viridiplantae</taxon>
        <taxon>Streptophyta</taxon>
        <taxon>Embryophyta</taxon>
        <taxon>Tracheophyta</taxon>
        <taxon>Spermatophyta</taxon>
        <taxon>Magnoliopsida</taxon>
        <taxon>Magnoliidae</taxon>
        <taxon>Laurales</taxon>
        <taxon>Lauraceae</taxon>
        <taxon>Persea</taxon>
    </lineage>
</organism>
<proteinExistence type="predicted"/>
<sequence>MRVLQVKVAFWALWALLLVGLCWCTDESVVVVGVGECVDCAQKSVKSSDAFSGLGVTIDCKIANGKLKTRGAAKLTKDGEFQVTLPSQIVNNGGIQGVSPSKEFTDPTQSEPNPTN</sequence>
<dbReference type="EMBL" id="CM056809">
    <property type="protein sequence ID" value="KAJ8647978.1"/>
    <property type="molecule type" value="Genomic_DNA"/>
</dbReference>
<dbReference type="Proteomes" id="UP001234297">
    <property type="component" value="Chromosome 1"/>
</dbReference>
<comment type="caution">
    <text evidence="1">The sequence shown here is derived from an EMBL/GenBank/DDBJ whole genome shotgun (WGS) entry which is preliminary data.</text>
</comment>
<evidence type="ECO:0000313" key="2">
    <source>
        <dbReference type="Proteomes" id="UP001234297"/>
    </source>
</evidence>
<gene>
    <name evidence="1" type="ORF">MRB53_001001</name>
</gene>
<protein>
    <submittedName>
        <fullName evidence="1">Uncharacterized protein</fullName>
    </submittedName>
</protein>
<evidence type="ECO:0000313" key="1">
    <source>
        <dbReference type="EMBL" id="KAJ8647978.1"/>
    </source>
</evidence>
<accession>A0ACC2MQQ8</accession>
<reference evidence="1 2" key="1">
    <citation type="journal article" date="2022" name="Hortic Res">
        <title>A haplotype resolved chromosomal level avocado genome allows analysis of novel avocado genes.</title>
        <authorList>
            <person name="Nath O."/>
            <person name="Fletcher S.J."/>
            <person name="Hayward A."/>
            <person name="Shaw L.M."/>
            <person name="Masouleh A.K."/>
            <person name="Furtado A."/>
            <person name="Henry R.J."/>
            <person name="Mitter N."/>
        </authorList>
    </citation>
    <scope>NUCLEOTIDE SEQUENCE [LARGE SCALE GENOMIC DNA]</scope>
    <source>
        <strain evidence="2">cv. Hass</strain>
    </source>
</reference>
<name>A0ACC2MQQ8_PERAE</name>